<keyword evidence="1" id="KW-0732">Signal</keyword>
<evidence type="ECO:0000313" key="4">
    <source>
        <dbReference type="Proteomes" id="UP000502996"/>
    </source>
</evidence>
<protein>
    <recommendedName>
        <fullName evidence="2">Endonuclease/exonuclease/phosphatase domain-containing protein</fullName>
    </recommendedName>
</protein>
<dbReference type="Gene3D" id="3.60.10.10">
    <property type="entry name" value="Endonuclease/exonuclease/phosphatase"/>
    <property type="match status" value="1"/>
</dbReference>
<evidence type="ECO:0000256" key="1">
    <source>
        <dbReference type="SAM" id="SignalP"/>
    </source>
</evidence>
<proteinExistence type="predicted"/>
<reference evidence="3 4" key="1">
    <citation type="submission" date="2020-02" db="EMBL/GenBank/DDBJ databases">
        <title>Full genome sequence of Nocardioides sp. R-3366.</title>
        <authorList>
            <person name="Im W.-T."/>
        </authorList>
    </citation>
    <scope>NUCLEOTIDE SEQUENCE [LARGE SCALE GENOMIC DNA]</scope>
    <source>
        <strain evidence="3 4">R-3366</strain>
    </source>
</reference>
<dbReference type="InterPro" id="IPR006311">
    <property type="entry name" value="TAT_signal"/>
</dbReference>
<dbReference type="SUPFAM" id="SSF56219">
    <property type="entry name" value="DNase I-like"/>
    <property type="match status" value="1"/>
</dbReference>
<sequence length="310" mass="33827">MTHLRPTRRSLLLGGAATLGAAAASPLLAAPASANTGSISVVTANIRYRLPWEQWATDLGRAAYGAHLLAVNEAFRYPNELAYWAALNGWHLYQPTGPGSTNALLARASMFDPVGQGNAHQWGDEGSTKPYPTYNTFAIWREKLTGLTITHLNVHLQRGIEKGGHPGGRFHDDRVAGAQAQIDQALKMATYALGGSEVVLSGDLNIDYVKDSRVKDPSFPFMAWEHGGTRRGPELRSCYSTFGVEPGGTHGASGKRRYIDYIYEYARTRSKRKLAMRGYQFVDLLYSDHDAVLAQFAIDTNGGLKDGSRA</sequence>
<dbReference type="Proteomes" id="UP000502996">
    <property type="component" value="Chromosome"/>
</dbReference>
<dbReference type="Pfam" id="PF03372">
    <property type="entry name" value="Exo_endo_phos"/>
    <property type="match status" value="1"/>
</dbReference>
<dbReference type="AlphaFoldDB" id="A0A6G6WJI5"/>
<dbReference type="KEGG" id="nano:G5V58_24005"/>
<dbReference type="GO" id="GO:0003824">
    <property type="term" value="F:catalytic activity"/>
    <property type="evidence" value="ECO:0007669"/>
    <property type="project" value="InterPro"/>
</dbReference>
<feature type="domain" description="Endonuclease/exonuclease/phosphatase" evidence="2">
    <location>
        <begin position="43"/>
        <end position="289"/>
    </location>
</feature>
<evidence type="ECO:0000259" key="2">
    <source>
        <dbReference type="Pfam" id="PF03372"/>
    </source>
</evidence>
<name>A0A6G6WJI5_9ACTN</name>
<dbReference type="InterPro" id="IPR036691">
    <property type="entry name" value="Endo/exonu/phosph_ase_sf"/>
</dbReference>
<organism evidence="3 4">
    <name type="scientific">Nocardioides anomalus</name>
    <dbReference type="NCBI Taxonomy" id="2712223"/>
    <lineage>
        <taxon>Bacteria</taxon>
        <taxon>Bacillati</taxon>
        <taxon>Actinomycetota</taxon>
        <taxon>Actinomycetes</taxon>
        <taxon>Propionibacteriales</taxon>
        <taxon>Nocardioidaceae</taxon>
        <taxon>Nocardioides</taxon>
    </lineage>
</organism>
<accession>A0A6G6WJI5</accession>
<feature type="signal peptide" evidence="1">
    <location>
        <begin position="1"/>
        <end position="29"/>
    </location>
</feature>
<dbReference type="EMBL" id="CP049257">
    <property type="protein sequence ID" value="QIG45404.1"/>
    <property type="molecule type" value="Genomic_DNA"/>
</dbReference>
<feature type="chain" id="PRO_5039328077" description="Endonuclease/exonuclease/phosphatase domain-containing protein" evidence="1">
    <location>
        <begin position="30"/>
        <end position="310"/>
    </location>
</feature>
<keyword evidence="4" id="KW-1185">Reference proteome</keyword>
<gene>
    <name evidence="3" type="ORF">G5V58_24005</name>
</gene>
<dbReference type="InterPro" id="IPR005135">
    <property type="entry name" value="Endo/exonuclease/phosphatase"/>
</dbReference>
<evidence type="ECO:0000313" key="3">
    <source>
        <dbReference type="EMBL" id="QIG45404.1"/>
    </source>
</evidence>
<dbReference type="RefSeq" id="WP_165237942.1">
    <property type="nucleotide sequence ID" value="NZ_CP049257.1"/>
</dbReference>
<dbReference type="PROSITE" id="PS51318">
    <property type="entry name" value="TAT"/>
    <property type="match status" value="1"/>
</dbReference>